<feature type="domain" description="EthD" evidence="1">
    <location>
        <begin position="13"/>
        <end position="87"/>
    </location>
</feature>
<reference evidence="2 3" key="1">
    <citation type="submission" date="2015-07" db="EMBL/GenBank/DDBJ databases">
        <title>A draft genome sequence of Mycobacterium wolinskyi.</title>
        <authorList>
            <person name="de Man T.J."/>
            <person name="Perry K.A."/>
            <person name="Coulliette A.D."/>
            <person name="Jensen B."/>
            <person name="Toney N.C."/>
            <person name="Limbago B.M."/>
            <person name="Noble-Wang J."/>
        </authorList>
    </citation>
    <scope>NUCLEOTIDE SEQUENCE [LARGE SCALE GENOMIC DNA]</scope>
    <source>
        <strain evidence="2 3">CDC_01</strain>
    </source>
</reference>
<sequence>MHDVIVLYNHPRDYDQFDAHYRDTHIPLVQKLPLLKEFSWGHVDRDNHDTGYYLVARLTYSSAADAAESMASEAGKASVDDLANFAGAGVTVLNVGRGN</sequence>
<dbReference type="InterPro" id="IPR009799">
    <property type="entry name" value="EthD_dom"/>
</dbReference>
<protein>
    <recommendedName>
        <fullName evidence="1">EthD domain-containing protein</fullName>
    </recommendedName>
</protein>
<dbReference type="AlphaFoldDB" id="A0A132PN74"/>
<evidence type="ECO:0000313" key="2">
    <source>
        <dbReference type="EMBL" id="KWX23780.1"/>
    </source>
</evidence>
<dbReference type="PATRIC" id="fig|59750.3.peg.6790"/>
<accession>A0A132PN74</accession>
<dbReference type="NCBIfam" id="TIGR02118">
    <property type="entry name" value="EthD family reductase"/>
    <property type="match status" value="1"/>
</dbReference>
<name>A0A132PN74_9MYCO</name>
<dbReference type="GO" id="GO:0016491">
    <property type="term" value="F:oxidoreductase activity"/>
    <property type="evidence" value="ECO:0007669"/>
    <property type="project" value="InterPro"/>
</dbReference>
<dbReference type="RefSeq" id="WP_067849403.1">
    <property type="nucleotide sequence ID" value="NZ_LGTW01000007.1"/>
</dbReference>
<dbReference type="EMBL" id="LGTW01000007">
    <property type="protein sequence ID" value="KWX23780.1"/>
    <property type="molecule type" value="Genomic_DNA"/>
</dbReference>
<keyword evidence="3" id="KW-1185">Reference proteome</keyword>
<dbReference type="Gene3D" id="3.30.70.100">
    <property type="match status" value="1"/>
</dbReference>
<dbReference type="Pfam" id="PF07110">
    <property type="entry name" value="EthD"/>
    <property type="match status" value="1"/>
</dbReference>
<evidence type="ECO:0000259" key="1">
    <source>
        <dbReference type="Pfam" id="PF07110"/>
    </source>
</evidence>
<comment type="caution">
    <text evidence="2">The sequence shown here is derived from an EMBL/GenBank/DDBJ whole genome shotgun (WGS) entry which is preliminary data.</text>
</comment>
<dbReference type="Proteomes" id="UP000070612">
    <property type="component" value="Unassembled WGS sequence"/>
</dbReference>
<proteinExistence type="predicted"/>
<dbReference type="InterPro" id="IPR011008">
    <property type="entry name" value="Dimeric_a/b-barrel"/>
</dbReference>
<dbReference type="SUPFAM" id="SSF54909">
    <property type="entry name" value="Dimeric alpha+beta barrel"/>
    <property type="match status" value="1"/>
</dbReference>
<organism evidence="2 3">
    <name type="scientific">Mycolicibacterium wolinskyi</name>
    <dbReference type="NCBI Taxonomy" id="59750"/>
    <lineage>
        <taxon>Bacteria</taxon>
        <taxon>Bacillati</taxon>
        <taxon>Actinomycetota</taxon>
        <taxon>Actinomycetes</taxon>
        <taxon>Mycobacteriales</taxon>
        <taxon>Mycobacteriaceae</taxon>
        <taxon>Mycolicibacterium</taxon>
    </lineage>
</organism>
<evidence type="ECO:0000313" key="3">
    <source>
        <dbReference type="Proteomes" id="UP000070612"/>
    </source>
</evidence>
<gene>
    <name evidence="2" type="ORF">AFM11_13480</name>
</gene>